<gene>
    <name evidence="1" type="ORF">N338_04436</name>
</gene>
<proteinExistence type="predicted"/>
<dbReference type="OrthoDB" id="416454at2759"/>
<keyword evidence="1" id="KW-0548">Nucleotidyltransferase</keyword>
<dbReference type="GO" id="GO:0007508">
    <property type="term" value="P:larval heart development"/>
    <property type="evidence" value="ECO:0007669"/>
    <property type="project" value="TreeGrafter"/>
</dbReference>
<dbReference type="PANTHER" id="PTHR33395">
    <property type="entry name" value="TRANSCRIPTASE, PUTATIVE-RELATED-RELATED"/>
    <property type="match status" value="1"/>
</dbReference>
<dbReference type="AlphaFoldDB" id="A0A094KYC4"/>
<dbReference type="GO" id="GO:0003964">
    <property type="term" value="F:RNA-directed DNA polymerase activity"/>
    <property type="evidence" value="ECO:0007669"/>
    <property type="project" value="UniProtKB-KW"/>
</dbReference>
<keyword evidence="2" id="KW-1185">Reference proteome</keyword>
<keyword evidence="1" id="KW-0695">RNA-directed DNA polymerase</keyword>
<dbReference type="Proteomes" id="UP000053854">
    <property type="component" value="Unassembled WGS sequence"/>
</dbReference>
<keyword evidence="1" id="KW-0808">Transferase</keyword>
<protein>
    <submittedName>
        <fullName evidence="1">RNA-directed DNA polymerase from mobile element jockey</fullName>
    </submittedName>
</protein>
<dbReference type="GO" id="GO:0031012">
    <property type="term" value="C:extracellular matrix"/>
    <property type="evidence" value="ECO:0007669"/>
    <property type="project" value="TreeGrafter"/>
</dbReference>
<accession>A0A094KYC4</accession>
<dbReference type="PANTHER" id="PTHR33395:SF22">
    <property type="entry name" value="REVERSE TRANSCRIPTASE DOMAIN-CONTAINING PROTEIN"/>
    <property type="match status" value="1"/>
</dbReference>
<feature type="non-terminal residue" evidence="1">
    <location>
        <position position="120"/>
    </location>
</feature>
<reference evidence="1 2" key="1">
    <citation type="submission" date="2014-04" db="EMBL/GenBank/DDBJ databases">
        <title>Genome evolution of avian class.</title>
        <authorList>
            <person name="Zhang G."/>
            <person name="Li C."/>
        </authorList>
    </citation>
    <scope>NUCLEOTIDE SEQUENCE [LARGE SCALE GENOMIC DNA]</scope>
    <source>
        <strain evidence="1">BGI_N338</strain>
    </source>
</reference>
<evidence type="ECO:0000313" key="2">
    <source>
        <dbReference type="Proteomes" id="UP000053854"/>
    </source>
</evidence>
<name>A0A094KYC4_PODCR</name>
<dbReference type="EMBL" id="KL269669">
    <property type="protein sequence ID" value="KFZ63590.1"/>
    <property type="molecule type" value="Genomic_DNA"/>
</dbReference>
<dbReference type="GO" id="GO:0061343">
    <property type="term" value="P:cell adhesion involved in heart morphogenesis"/>
    <property type="evidence" value="ECO:0007669"/>
    <property type="project" value="TreeGrafter"/>
</dbReference>
<feature type="non-terminal residue" evidence="1">
    <location>
        <position position="1"/>
    </location>
</feature>
<evidence type="ECO:0000313" key="1">
    <source>
        <dbReference type="EMBL" id="KFZ63590.1"/>
    </source>
</evidence>
<organism evidence="1 2">
    <name type="scientific">Podiceps cristatus</name>
    <name type="common">Great crested grebe</name>
    <dbReference type="NCBI Taxonomy" id="345573"/>
    <lineage>
        <taxon>Eukaryota</taxon>
        <taxon>Metazoa</taxon>
        <taxon>Chordata</taxon>
        <taxon>Craniata</taxon>
        <taxon>Vertebrata</taxon>
        <taxon>Euteleostomi</taxon>
        <taxon>Archelosauria</taxon>
        <taxon>Archosauria</taxon>
        <taxon>Dinosauria</taxon>
        <taxon>Saurischia</taxon>
        <taxon>Theropoda</taxon>
        <taxon>Coelurosauria</taxon>
        <taxon>Aves</taxon>
        <taxon>Neognathae</taxon>
        <taxon>Neoaves</taxon>
        <taxon>Mirandornithes</taxon>
        <taxon>Podicipediformes</taxon>
        <taxon>Podicipedidae</taxon>
        <taxon>Podiceps</taxon>
    </lineage>
</organism>
<sequence>PQGGDWKNKELPTEREDQVREYLRNLKVHKSMGLDEVHLLVLRERADKVAKPLSIVFDRLWKSGEVPTDWRRGNITPIFKKGKKEDPGNYRPVSLTSVSGKLMEQILLKTMLRHTDNKKV</sequence>